<proteinExistence type="predicted"/>
<dbReference type="PANTHER" id="PTHR44845">
    <property type="entry name" value="CARRIER DOMAIN-CONTAINING PROTEIN"/>
    <property type="match status" value="1"/>
</dbReference>
<feature type="domain" description="AMP-dependent synthetase/ligase" evidence="3">
    <location>
        <begin position="1"/>
        <end position="203"/>
    </location>
</feature>
<keyword evidence="2" id="KW-0597">Phosphoprotein</keyword>
<organism evidence="4 5">
    <name type="scientific">Motilimonas pumila</name>
    <dbReference type="NCBI Taxonomy" id="2303987"/>
    <lineage>
        <taxon>Bacteria</taxon>
        <taxon>Pseudomonadati</taxon>
        <taxon>Pseudomonadota</taxon>
        <taxon>Gammaproteobacteria</taxon>
        <taxon>Alteromonadales</taxon>
        <taxon>Alteromonadales genera incertae sedis</taxon>
        <taxon>Motilimonas</taxon>
    </lineage>
</organism>
<accession>A0A418Y8U8</accession>
<protein>
    <submittedName>
        <fullName evidence="4">Non-ribosomal peptide synthetase</fullName>
    </submittedName>
</protein>
<dbReference type="InterPro" id="IPR020845">
    <property type="entry name" value="AMP-binding_CS"/>
</dbReference>
<dbReference type="PROSITE" id="PS00455">
    <property type="entry name" value="AMP_BINDING"/>
    <property type="match status" value="1"/>
</dbReference>
<gene>
    <name evidence="4" type="ORF">D1Z90_20860</name>
</gene>
<dbReference type="InterPro" id="IPR042099">
    <property type="entry name" value="ANL_N_sf"/>
</dbReference>
<comment type="caution">
    <text evidence="4">The sequence shown here is derived from an EMBL/GenBank/DDBJ whole genome shotgun (WGS) entry which is preliminary data.</text>
</comment>
<reference evidence="4 5" key="2">
    <citation type="submission" date="2019-01" db="EMBL/GenBank/DDBJ databases">
        <title>Motilimonas pumilus sp. nov., isolated from the gut of sea cucumber (Apostichopus japonicus).</title>
        <authorList>
            <person name="Wang F.-Q."/>
            <person name="Ren L.-H."/>
            <person name="Lin Y.-W."/>
            <person name="Sun G.-H."/>
            <person name="Du Z.-J."/>
            <person name="Zhao J.-X."/>
            <person name="Liu X.-J."/>
            <person name="Liu L.-J."/>
        </authorList>
    </citation>
    <scope>NUCLEOTIDE SEQUENCE [LARGE SCALE GENOMIC DNA]</scope>
    <source>
        <strain evidence="4 5">PLHSC7-2</strain>
    </source>
</reference>
<evidence type="ECO:0000256" key="1">
    <source>
        <dbReference type="ARBA" id="ARBA00022450"/>
    </source>
</evidence>
<dbReference type="AlphaFoldDB" id="A0A418Y8U8"/>
<keyword evidence="1" id="KW-0596">Phosphopantetheine</keyword>
<dbReference type="InterPro" id="IPR000873">
    <property type="entry name" value="AMP-dep_synth/lig_dom"/>
</dbReference>
<keyword evidence="5" id="KW-1185">Reference proteome</keyword>
<dbReference type="SUPFAM" id="SSF56801">
    <property type="entry name" value="Acetyl-CoA synthetase-like"/>
    <property type="match status" value="1"/>
</dbReference>
<dbReference type="Proteomes" id="UP000283255">
    <property type="component" value="Unassembled WGS sequence"/>
</dbReference>
<evidence type="ECO:0000256" key="2">
    <source>
        <dbReference type="ARBA" id="ARBA00022553"/>
    </source>
</evidence>
<name>A0A418Y8U8_9GAMM</name>
<reference evidence="4 5" key="1">
    <citation type="submission" date="2018-09" db="EMBL/GenBank/DDBJ databases">
        <authorList>
            <person name="Wang F."/>
        </authorList>
    </citation>
    <scope>NUCLEOTIDE SEQUENCE [LARGE SCALE GENOMIC DNA]</scope>
    <source>
        <strain evidence="4 5">PLHSC7-2</strain>
    </source>
</reference>
<evidence type="ECO:0000313" key="5">
    <source>
        <dbReference type="Proteomes" id="UP000283255"/>
    </source>
</evidence>
<dbReference type="EMBL" id="QZCH01000129">
    <property type="protein sequence ID" value="RJG35461.1"/>
    <property type="molecule type" value="Genomic_DNA"/>
</dbReference>
<feature type="non-terminal residue" evidence="4">
    <location>
        <position position="237"/>
    </location>
</feature>
<dbReference type="PANTHER" id="PTHR44845:SF6">
    <property type="entry name" value="BETA-ALANINE-ACTIVATING ENZYME"/>
    <property type="match status" value="1"/>
</dbReference>
<dbReference type="Gene3D" id="3.40.50.12780">
    <property type="entry name" value="N-terminal domain of ligase-like"/>
    <property type="match status" value="1"/>
</dbReference>
<dbReference type="Pfam" id="PF00501">
    <property type="entry name" value="AMP-binding"/>
    <property type="match status" value="1"/>
</dbReference>
<evidence type="ECO:0000259" key="3">
    <source>
        <dbReference type="Pfam" id="PF00501"/>
    </source>
</evidence>
<evidence type="ECO:0000313" key="4">
    <source>
        <dbReference type="EMBL" id="RJG35461.1"/>
    </source>
</evidence>
<sequence length="237" mass="25420">MIYTSGSTGNPKGVMVTQANVVNFLSSMQSKPGINSSDCLLAVTSTSFDIHGLELFLPLAVGAKTVIASKNAVSDSHALITLINRYSVNLMQATPATWKMLVDGQWQPTSAIKVLCGGEALSESLASKLTAFDSTELWNMYGPTETTIWSCVKQVSATDGQVSMGLPIANTQVYLLNEQLQIAPEGAPAELFIGGEGVTRGYLNRPDLTAQVFIDNPFYDKSNPDSSERLYKTGDLV</sequence>